<accession>A0A1W1VIX6</accession>
<sequence>MRKAVLAGVFPVAIALLVCTLGILFLSATGLLHEPRAAASAAPNGTKAAALDSLGQTLTTQDTLAEPLSEADLAAFAAGDAVFKGNCVQCHAINDVVVGPALRDIHKRRPISWLIPWIRNSSKMVASGDEYSVKIFNQYQKQQMPSFALTDAEIEQVIKYLEVESAKESWVVN</sequence>
<dbReference type="PROSITE" id="PS51007">
    <property type="entry name" value="CYTC"/>
    <property type="match status" value="1"/>
</dbReference>
<reference evidence="6 7" key="1">
    <citation type="submission" date="2017-04" db="EMBL/GenBank/DDBJ databases">
        <authorList>
            <person name="Afonso C.L."/>
            <person name="Miller P.J."/>
            <person name="Scott M.A."/>
            <person name="Spackman E."/>
            <person name="Goraichik I."/>
            <person name="Dimitrov K.M."/>
            <person name="Suarez D.L."/>
            <person name="Swayne D.E."/>
        </authorList>
    </citation>
    <scope>NUCLEOTIDE SEQUENCE [LARGE SCALE GENOMIC DNA]</scope>
    <source>
        <strain evidence="6 7">DSM 11622</strain>
    </source>
</reference>
<evidence type="ECO:0000259" key="5">
    <source>
        <dbReference type="PROSITE" id="PS51007"/>
    </source>
</evidence>
<protein>
    <submittedName>
        <fullName evidence="6">Cytochrome c class I</fullName>
    </submittedName>
</protein>
<dbReference type="GO" id="GO:0020037">
    <property type="term" value="F:heme binding"/>
    <property type="evidence" value="ECO:0007669"/>
    <property type="project" value="InterPro"/>
</dbReference>
<dbReference type="Gene3D" id="1.10.760.10">
    <property type="entry name" value="Cytochrome c-like domain"/>
    <property type="match status" value="1"/>
</dbReference>
<dbReference type="GO" id="GO:0046872">
    <property type="term" value="F:metal ion binding"/>
    <property type="evidence" value="ECO:0007669"/>
    <property type="project" value="UniProtKB-KW"/>
</dbReference>
<dbReference type="InterPro" id="IPR036909">
    <property type="entry name" value="Cyt_c-like_dom_sf"/>
</dbReference>
<dbReference type="STRING" id="645990.SAMN00120144_2911"/>
<organism evidence="6 7">
    <name type="scientific">Hymenobacter roseosalivarius DSM 11622</name>
    <dbReference type="NCBI Taxonomy" id="645990"/>
    <lineage>
        <taxon>Bacteria</taxon>
        <taxon>Pseudomonadati</taxon>
        <taxon>Bacteroidota</taxon>
        <taxon>Cytophagia</taxon>
        <taxon>Cytophagales</taxon>
        <taxon>Hymenobacteraceae</taxon>
        <taxon>Hymenobacter</taxon>
    </lineage>
</organism>
<evidence type="ECO:0000313" key="6">
    <source>
        <dbReference type="EMBL" id="SMB93180.1"/>
    </source>
</evidence>
<dbReference type="Proteomes" id="UP000192266">
    <property type="component" value="Unassembled WGS sequence"/>
</dbReference>
<evidence type="ECO:0000256" key="2">
    <source>
        <dbReference type="ARBA" id="ARBA00022723"/>
    </source>
</evidence>
<dbReference type="RefSeq" id="WP_084444859.1">
    <property type="nucleotide sequence ID" value="NZ_FWWW01000062.1"/>
</dbReference>
<evidence type="ECO:0000313" key="7">
    <source>
        <dbReference type="Proteomes" id="UP000192266"/>
    </source>
</evidence>
<dbReference type="Pfam" id="PF00034">
    <property type="entry name" value="Cytochrom_C"/>
    <property type="match status" value="1"/>
</dbReference>
<dbReference type="EMBL" id="FWWW01000062">
    <property type="protein sequence ID" value="SMB93180.1"/>
    <property type="molecule type" value="Genomic_DNA"/>
</dbReference>
<evidence type="ECO:0000256" key="3">
    <source>
        <dbReference type="ARBA" id="ARBA00023004"/>
    </source>
</evidence>
<dbReference type="AlphaFoldDB" id="A0A1W1VIX6"/>
<keyword evidence="7" id="KW-1185">Reference proteome</keyword>
<evidence type="ECO:0000256" key="1">
    <source>
        <dbReference type="ARBA" id="ARBA00022617"/>
    </source>
</evidence>
<keyword evidence="3 4" id="KW-0408">Iron</keyword>
<keyword evidence="1 4" id="KW-0349">Heme</keyword>
<dbReference type="SUPFAM" id="SSF46626">
    <property type="entry name" value="Cytochrome c"/>
    <property type="match status" value="1"/>
</dbReference>
<evidence type="ECO:0000256" key="4">
    <source>
        <dbReference type="PROSITE-ProRule" id="PRU00433"/>
    </source>
</evidence>
<feature type="domain" description="Cytochrome c" evidence="5">
    <location>
        <begin position="74"/>
        <end position="165"/>
    </location>
</feature>
<name>A0A1W1VIX6_9BACT</name>
<dbReference type="InterPro" id="IPR009056">
    <property type="entry name" value="Cyt_c-like_dom"/>
</dbReference>
<proteinExistence type="predicted"/>
<dbReference type="OrthoDB" id="2827525at2"/>
<keyword evidence="2 4" id="KW-0479">Metal-binding</keyword>
<dbReference type="GO" id="GO:0009055">
    <property type="term" value="F:electron transfer activity"/>
    <property type="evidence" value="ECO:0007669"/>
    <property type="project" value="InterPro"/>
</dbReference>
<gene>
    <name evidence="6" type="ORF">SAMN00120144_2911</name>
</gene>